<accession>A0A937X628</accession>
<feature type="compositionally biased region" description="Low complexity" evidence="1">
    <location>
        <begin position="186"/>
        <end position="203"/>
    </location>
</feature>
<feature type="signal peptide" evidence="2">
    <location>
        <begin position="1"/>
        <end position="23"/>
    </location>
</feature>
<sequence length="351" mass="36367">MARRWWLLLAGAPLAAALWAAGAAESVPISIRLFGYDRGTGDVVAYADGPISGKGFPLREPARWVVDIPNAVYTGALKSLAAVPGSGIKQIRIGQFTRSDVRVVFDLEEAFEIPLRAETRQTKAAPSFRLVFDLPSSRTATEIAHAPTARPKATAKPEPIKKVIRAALVPPPPPGPGSGRDDPREAPAGTAPGVAAGSASGAACENCSGPGSGRDDPRGSPAGTAPARASGPATGTAPARASGPATGAATAPALAPAPAPDPWTWLNDMFAPDPRPGIFGGPAIYSDPHEHELSAQGEEPKPVPVSGLTLRRAGKGWIMRITADKPIDYKLARMGRRDRVYVDLSGGTVDI</sequence>
<gene>
    <name evidence="4" type="ORF">FJZ00_06810</name>
</gene>
<comment type="caution">
    <text evidence="4">The sequence shown here is derived from an EMBL/GenBank/DDBJ whole genome shotgun (WGS) entry which is preliminary data.</text>
</comment>
<evidence type="ECO:0000256" key="2">
    <source>
        <dbReference type="SAM" id="SignalP"/>
    </source>
</evidence>
<name>A0A937X628_9BACT</name>
<evidence type="ECO:0000313" key="5">
    <source>
        <dbReference type="Proteomes" id="UP000703893"/>
    </source>
</evidence>
<evidence type="ECO:0000256" key="1">
    <source>
        <dbReference type="SAM" id="MobiDB-lite"/>
    </source>
</evidence>
<dbReference type="Proteomes" id="UP000703893">
    <property type="component" value="Unassembled WGS sequence"/>
</dbReference>
<evidence type="ECO:0000313" key="4">
    <source>
        <dbReference type="EMBL" id="MBM3274844.1"/>
    </source>
</evidence>
<proteinExistence type="predicted"/>
<dbReference type="EMBL" id="VGJX01000349">
    <property type="protein sequence ID" value="MBM3274844.1"/>
    <property type="molecule type" value="Genomic_DNA"/>
</dbReference>
<dbReference type="Pfam" id="PF11741">
    <property type="entry name" value="AMIN"/>
    <property type="match status" value="1"/>
</dbReference>
<keyword evidence="2" id="KW-0732">Signal</keyword>
<feature type="compositionally biased region" description="Low complexity" evidence="1">
    <location>
        <begin position="219"/>
        <end position="254"/>
    </location>
</feature>
<feature type="non-terminal residue" evidence="4">
    <location>
        <position position="351"/>
    </location>
</feature>
<evidence type="ECO:0000259" key="3">
    <source>
        <dbReference type="Pfam" id="PF11741"/>
    </source>
</evidence>
<dbReference type="AlphaFoldDB" id="A0A937X628"/>
<dbReference type="InterPro" id="IPR021731">
    <property type="entry name" value="AMIN_dom"/>
</dbReference>
<feature type="chain" id="PRO_5037635193" evidence="2">
    <location>
        <begin position="24"/>
        <end position="351"/>
    </location>
</feature>
<dbReference type="Gene3D" id="2.60.40.3500">
    <property type="match status" value="1"/>
</dbReference>
<feature type="domain" description="AMIN" evidence="3">
    <location>
        <begin position="37"/>
        <end position="112"/>
    </location>
</feature>
<organism evidence="4 5">
    <name type="scientific">Candidatus Tanganyikabacteria bacterium</name>
    <dbReference type="NCBI Taxonomy" id="2961651"/>
    <lineage>
        <taxon>Bacteria</taxon>
        <taxon>Bacillati</taxon>
        <taxon>Candidatus Sericytochromatia</taxon>
        <taxon>Candidatus Tanganyikabacteria</taxon>
    </lineage>
</organism>
<protein>
    <submittedName>
        <fullName evidence="4">AMIN domain-containing protein</fullName>
    </submittedName>
</protein>
<feature type="region of interest" description="Disordered" evidence="1">
    <location>
        <begin position="166"/>
        <end position="256"/>
    </location>
</feature>
<reference evidence="4 5" key="1">
    <citation type="submission" date="2019-03" db="EMBL/GenBank/DDBJ databases">
        <title>Lake Tanganyika Metagenome-Assembled Genomes (MAGs).</title>
        <authorList>
            <person name="Tran P."/>
        </authorList>
    </citation>
    <scope>NUCLEOTIDE SEQUENCE [LARGE SCALE GENOMIC DNA]</scope>
    <source>
        <strain evidence="4">K_DeepCast_65m_m2_236</strain>
    </source>
</reference>